<dbReference type="Proteomes" id="UP000184330">
    <property type="component" value="Unassembled WGS sequence"/>
</dbReference>
<accession>A0A1L7X485</accession>
<name>A0A1L7X485_9HELO</name>
<evidence type="ECO:0000313" key="1">
    <source>
        <dbReference type="EMBL" id="CZR59807.1"/>
    </source>
</evidence>
<evidence type="ECO:0000313" key="2">
    <source>
        <dbReference type="Proteomes" id="UP000184330"/>
    </source>
</evidence>
<dbReference type="AlphaFoldDB" id="A0A1L7X485"/>
<proteinExistence type="predicted"/>
<gene>
    <name evidence="1" type="ORF">PAC_09701</name>
</gene>
<protein>
    <submittedName>
        <fullName evidence="1">Uncharacterized protein</fullName>
    </submittedName>
</protein>
<dbReference type="OrthoDB" id="4489274at2759"/>
<organism evidence="1 2">
    <name type="scientific">Phialocephala subalpina</name>
    <dbReference type="NCBI Taxonomy" id="576137"/>
    <lineage>
        <taxon>Eukaryota</taxon>
        <taxon>Fungi</taxon>
        <taxon>Dikarya</taxon>
        <taxon>Ascomycota</taxon>
        <taxon>Pezizomycotina</taxon>
        <taxon>Leotiomycetes</taxon>
        <taxon>Helotiales</taxon>
        <taxon>Mollisiaceae</taxon>
        <taxon>Phialocephala</taxon>
        <taxon>Phialocephala fortinii species complex</taxon>
    </lineage>
</organism>
<keyword evidence="2" id="KW-1185">Reference proteome</keyword>
<dbReference type="EMBL" id="FJOG01000014">
    <property type="protein sequence ID" value="CZR59807.1"/>
    <property type="molecule type" value="Genomic_DNA"/>
</dbReference>
<reference evidence="1 2" key="1">
    <citation type="submission" date="2016-03" db="EMBL/GenBank/DDBJ databases">
        <authorList>
            <person name="Ploux O."/>
        </authorList>
    </citation>
    <scope>NUCLEOTIDE SEQUENCE [LARGE SCALE GENOMIC DNA]</scope>
    <source>
        <strain evidence="1 2">UAMH 11012</strain>
    </source>
</reference>
<sequence>MGGSSFSIGPNLTVQEGELCYHPEGVEYGPQLDKEDGTNHILLILHFGGVSGQGYVAYEELLSVQKSLSEKGRFEGGRYFPTSEGEKNGEERGIDGFQATWEKINGRELAYPDPKYAAPVLMKAGNFGWVKDETAKGVWKKALGIFTERETRAEMVRIDEGGKWEAKAGGNALQLIFVTKGSGSVGEMGLERESAVRLLPGERGMMFESREEMEMLRWVIPQVEQTQ</sequence>